<dbReference type="GO" id="GO:0006352">
    <property type="term" value="P:DNA-templated transcription initiation"/>
    <property type="evidence" value="ECO:0007669"/>
    <property type="project" value="InterPro"/>
</dbReference>
<dbReference type="Pfam" id="PF08281">
    <property type="entry name" value="Sigma70_r4_2"/>
    <property type="match status" value="1"/>
</dbReference>
<evidence type="ECO:0000256" key="1">
    <source>
        <dbReference type="ARBA" id="ARBA00023015"/>
    </source>
</evidence>
<dbReference type="CDD" id="cd06171">
    <property type="entry name" value="Sigma70_r4"/>
    <property type="match status" value="1"/>
</dbReference>
<reference evidence="5 6" key="1">
    <citation type="submission" date="2017-06" db="EMBL/GenBank/DDBJ databases">
        <title>Investigating the central metabolism of Clostridium thermosuccinogenes.</title>
        <authorList>
            <person name="Koendjbiharie J.G."/>
            <person name="van Kranenburg R."/>
        </authorList>
    </citation>
    <scope>NUCLEOTIDE SEQUENCE [LARGE SCALE GENOMIC DNA]</scope>
    <source>
        <strain evidence="5 6">DSM 5806</strain>
    </source>
</reference>
<dbReference type="AlphaFoldDB" id="A0A2K2FKC8"/>
<dbReference type="RefSeq" id="WP_103081421.1">
    <property type="nucleotide sequence ID" value="NZ_CP021850.1"/>
</dbReference>
<dbReference type="InterPro" id="IPR036388">
    <property type="entry name" value="WH-like_DNA-bd_sf"/>
</dbReference>
<evidence type="ECO:0000313" key="5">
    <source>
        <dbReference type="EMBL" id="PNT99236.1"/>
    </source>
</evidence>
<dbReference type="GO" id="GO:0016987">
    <property type="term" value="F:sigma factor activity"/>
    <property type="evidence" value="ECO:0007669"/>
    <property type="project" value="UniProtKB-KW"/>
</dbReference>
<dbReference type="InterPro" id="IPR013324">
    <property type="entry name" value="RNA_pol_sigma_r3/r4-like"/>
</dbReference>
<evidence type="ECO:0000256" key="3">
    <source>
        <dbReference type="ARBA" id="ARBA00023163"/>
    </source>
</evidence>
<dbReference type="SUPFAM" id="SSF88659">
    <property type="entry name" value="Sigma3 and sigma4 domains of RNA polymerase sigma factors"/>
    <property type="match status" value="1"/>
</dbReference>
<evidence type="ECO:0000256" key="2">
    <source>
        <dbReference type="ARBA" id="ARBA00023082"/>
    </source>
</evidence>
<dbReference type="EMBL" id="NIOJ01000020">
    <property type="protein sequence ID" value="PNT99236.1"/>
    <property type="molecule type" value="Genomic_DNA"/>
</dbReference>
<feature type="domain" description="RNA polymerase sigma factor 70 region 4 type 2" evidence="4">
    <location>
        <begin position="42"/>
        <end position="94"/>
    </location>
</feature>
<protein>
    <recommendedName>
        <fullName evidence="4">RNA polymerase sigma factor 70 region 4 type 2 domain-containing protein</fullName>
    </recommendedName>
</protein>
<accession>A0A2K2FKC8</accession>
<evidence type="ECO:0000259" key="4">
    <source>
        <dbReference type="Pfam" id="PF08281"/>
    </source>
</evidence>
<dbReference type="GO" id="GO:0003677">
    <property type="term" value="F:DNA binding"/>
    <property type="evidence" value="ECO:0007669"/>
    <property type="project" value="InterPro"/>
</dbReference>
<keyword evidence="2" id="KW-0731">Sigma factor</keyword>
<sequence>MLKNMVYDYFRKARTILPFEEDQAQNASLKPCDTPENVIEHVALENALKKLSDLDSQIAVLYAVCGYKHKEIAQILSIPEGTVRRRYRKAIKQLTEMIGGALDG</sequence>
<name>A0A2K2FKC8_9CLOT</name>
<dbReference type="PANTHER" id="PTHR43133:SF51">
    <property type="entry name" value="RNA POLYMERASE SIGMA FACTOR"/>
    <property type="match status" value="1"/>
</dbReference>
<dbReference type="InterPro" id="IPR013249">
    <property type="entry name" value="RNA_pol_sigma70_r4_t2"/>
</dbReference>
<keyword evidence="1" id="KW-0805">Transcription regulation</keyword>
<organism evidence="5 6">
    <name type="scientific">Clostridium thermosuccinogenes</name>
    <dbReference type="NCBI Taxonomy" id="84032"/>
    <lineage>
        <taxon>Bacteria</taxon>
        <taxon>Bacillati</taxon>
        <taxon>Bacillota</taxon>
        <taxon>Clostridia</taxon>
        <taxon>Eubacteriales</taxon>
        <taxon>Clostridiaceae</taxon>
        <taxon>Clostridium</taxon>
    </lineage>
</organism>
<dbReference type="KEGG" id="cthd:CDO33_01835"/>
<keyword evidence="6" id="KW-1185">Reference proteome</keyword>
<keyword evidence="3" id="KW-0804">Transcription</keyword>
<gene>
    <name evidence="5" type="ORF">CDQ84_09065</name>
</gene>
<evidence type="ECO:0000313" key="6">
    <source>
        <dbReference type="Proteomes" id="UP000236151"/>
    </source>
</evidence>
<comment type="caution">
    <text evidence="5">The sequence shown here is derived from an EMBL/GenBank/DDBJ whole genome shotgun (WGS) entry which is preliminary data.</text>
</comment>
<dbReference type="Proteomes" id="UP000236151">
    <property type="component" value="Unassembled WGS sequence"/>
</dbReference>
<dbReference type="InterPro" id="IPR014284">
    <property type="entry name" value="RNA_pol_sigma-70_dom"/>
</dbReference>
<dbReference type="Gene3D" id="1.10.10.10">
    <property type="entry name" value="Winged helix-like DNA-binding domain superfamily/Winged helix DNA-binding domain"/>
    <property type="match status" value="1"/>
</dbReference>
<dbReference type="NCBIfam" id="TIGR02937">
    <property type="entry name" value="sigma70-ECF"/>
    <property type="match status" value="1"/>
</dbReference>
<dbReference type="InterPro" id="IPR039425">
    <property type="entry name" value="RNA_pol_sigma-70-like"/>
</dbReference>
<proteinExistence type="predicted"/>
<dbReference type="PANTHER" id="PTHR43133">
    <property type="entry name" value="RNA POLYMERASE ECF-TYPE SIGMA FACTO"/>
    <property type="match status" value="1"/>
</dbReference>
<dbReference type="OrthoDB" id="1918609at2"/>